<keyword evidence="3 10" id="KW-1133">Transmembrane helix</keyword>
<gene>
    <name evidence="13" type="primary">LOC108872903</name>
</gene>
<reference evidence="13" key="1">
    <citation type="submission" date="2025-08" db="UniProtKB">
        <authorList>
            <consortium name="RefSeq"/>
        </authorList>
    </citation>
    <scope>IDENTIFICATION</scope>
    <source>
        <tissue evidence="13">Brain</tissue>
    </source>
</reference>
<dbReference type="GO" id="GO:0007200">
    <property type="term" value="P:phospholipase C-activating G protein-coupled receptor signaling pathway"/>
    <property type="evidence" value="ECO:0007669"/>
    <property type="project" value="TreeGrafter"/>
</dbReference>
<keyword evidence="8 9" id="KW-0807">Transducer</keyword>
<accession>A0AAJ7L818</accession>
<dbReference type="PROSITE" id="PS50262">
    <property type="entry name" value="G_PROTEIN_RECEP_F1_2"/>
    <property type="match status" value="1"/>
</dbReference>
<feature type="transmembrane region" description="Helical" evidence="10">
    <location>
        <begin position="251"/>
        <end position="273"/>
    </location>
</feature>
<dbReference type="GO" id="GO:0004930">
    <property type="term" value="F:G protein-coupled receptor activity"/>
    <property type="evidence" value="ECO:0007669"/>
    <property type="project" value="UniProtKB-KW"/>
</dbReference>
<feature type="transmembrane region" description="Helical" evidence="10">
    <location>
        <begin position="218"/>
        <end position="239"/>
    </location>
</feature>
<dbReference type="Gene3D" id="1.20.1070.10">
    <property type="entry name" value="Rhodopsin 7-helix transmembrane proteins"/>
    <property type="match status" value="1"/>
</dbReference>
<keyword evidence="4 9" id="KW-0297">G-protein coupled receptor</keyword>
<evidence type="ECO:0000256" key="4">
    <source>
        <dbReference type="ARBA" id="ARBA00023040"/>
    </source>
</evidence>
<evidence type="ECO:0000256" key="6">
    <source>
        <dbReference type="ARBA" id="ARBA00023170"/>
    </source>
</evidence>
<dbReference type="GO" id="GO:0005886">
    <property type="term" value="C:plasma membrane"/>
    <property type="evidence" value="ECO:0007669"/>
    <property type="project" value="TreeGrafter"/>
</dbReference>
<dbReference type="InterPro" id="IPR000276">
    <property type="entry name" value="GPCR_Rhodpsn"/>
</dbReference>
<evidence type="ECO:0000313" key="12">
    <source>
        <dbReference type="Proteomes" id="UP000694890"/>
    </source>
</evidence>
<dbReference type="PRINTS" id="PR00237">
    <property type="entry name" value="GPCRRHODOPSN"/>
</dbReference>
<protein>
    <submittedName>
        <fullName evidence="13">G-protein coupled receptor 4</fullName>
    </submittedName>
</protein>
<evidence type="ECO:0000256" key="1">
    <source>
        <dbReference type="ARBA" id="ARBA00004141"/>
    </source>
</evidence>
<feature type="transmembrane region" description="Helical" evidence="10">
    <location>
        <begin position="152"/>
        <end position="173"/>
    </location>
</feature>
<evidence type="ECO:0000259" key="11">
    <source>
        <dbReference type="PROSITE" id="PS50262"/>
    </source>
</evidence>
<keyword evidence="7" id="KW-0325">Glycoprotein</keyword>
<evidence type="ECO:0000256" key="7">
    <source>
        <dbReference type="ARBA" id="ARBA00023180"/>
    </source>
</evidence>
<keyword evidence="2 9" id="KW-0812">Transmembrane</keyword>
<dbReference type="AlphaFoldDB" id="A0AAJ7L818"/>
<feature type="transmembrane region" description="Helical" evidence="10">
    <location>
        <begin position="81"/>
        <end position="99"/>
    </location>
</feature>
<feature type="transmembrane region" description="Helical" evidence="10">
    <location>
        <begin position="44"/>
        <end position="69"/>
    </location>
</feature>
<dbReference type="Proteomes" id="UP000694890">
    <property type="component" value="Linkage group LG16_LG22"/>
</dbReference>
<dbReference type="InterPro" id="IPR017452">
    <property type="entry name" value="GPCR_Rhodpsn_7TM"/>
</dbReference>
<dbReference type="KEGG" id="lcf:108872903"/>
<organism evidence="12 13">
    <name type="scientific">Lates calcarifer</name>
    <name type="common">Barramundi</name>
    <name type="synonym">Holocentrus calcarifer</name>
    <dbReference type="NCBI Taxonomy" id="8187"/>
    <lineage>
        <taxon>Eukaryota</taxon>
        <taxon>Metazoa</taxon>
        <taxon>Chordata</taxon>
        <taxon>Craniata</taxon>
        <taxon>Vertebrata</taxon>
        <taxon>Euteleostomi</taxon>
        <taxon>Actinopterygii</taxon>
        <taxon>Neopterygii</taxon>
        <taxon>Teleostei</taxon>
        <taxon>Neoteleostei</taxon>
        <taxon>Acanthomorphata</taxon>
        <taxon>Carangaria</taxon>
        <taxon>Carangaria incertae sedis</taxon>
        <taxon>Centropomidae</taxon>
        <taxon>Lates</taxon>
    </lineage>
</organism>
<evidence type="ECO:0000256" key="10">
    <source>
        <dbReference type="SAM" id="Phobius"/>
    </source>
</evidence>
<dbReference type="RefSeq" id="XP_018516328.1">
    <property type="nucleotide sequence ID" value="XM_018660812.2"/>
</dbReference>
<dbReference type="GeneID" id="108872903"/>
<feature type="domain" description="G-protein coupled receptors family 1 profile" evidence="11">
    <location>
        <begin position="57"/>
        <end position="270"/>
    </location>
</feature>
<feature type="transmembrane region" description="Helical" evidence="10">
    <location>
        <begin position="179"/>
        <end position="206"/>
    </location>
</feature>
<dbReference type="PANTHER" id="PTHR24232:SF85">
    <property type="entry name" value="G-PROTEIN COUPLED RECEPTOR 4"/>
    <property type="match status" value="1"/>
</dbReference>
<evidence type="ECO:0000256" key="2">
    <source>
        <dbReference type="ARBA" id="ARBA00022692"/>
    </source>
</evidence>
<dbReference type="SUPFAM" id="SSF81321">
    <property type="entry name" value="Family A G protein-coupled receptor-like"/>
    <property type="match status" value="1"/>
</dbReference>
<dbReference type="PROSITE" id="PS00237">
    <property type="entry name" value="G_PROTEIN_RECEP_F1_1"/>
    <property type="match status" value="1"/>
</dbReference>
<feature type="transmembrane region" description="Helical" evidence="10">
    <location>
        <begin position="111"/>
        <end position="132"/>
    </location>
</feature>
<name>A0AAJ7L818_LATCA</name>
<comment type="similarity">
    <text evidence="9">Belongs to the G-protein coupled receptor 1 family.</text>
</comment>
<evidence type="ECO:0000256" key="8">
    <source>
        <dbReference type="ARBA" id="ARBA00023224"/>
    </source>
</evidence>
<dbReference type="GO" id="GO:0035025">
    <property type="term" value="P:positive regulation of Rho protein signal transduction"/>
    <property type="evidence" value="ECO:0007669"/>
    <property type="project" value="TreeGrafter"/>
</dbReference>
<evidence type="ECO:0000256" key="5">
    <source>
        <dbReference type="ARBA" id="ARBA00023136"/>
    </source>
</evidence>
<sequence length="302" mass="34570">MEDFYNNNTSQNTSNINFPYSNITESYGYNNNSNEFSPDESSLFIIYVVTCIIIGIGLPLTLVAIYGVYSLVRNDHVAPIYIINLLISDLIQFCCMIALVTELEDWKIREIFIFLYYFGLLASVGFMVCVALERYLVIAWPLWYRFRRNIKVSIVVCVVVWALPLAFLLPLYFEVDFDILIIAAVYLLTPLPLFIFSLVGTLKALSASRVSSDEKRRIVAVLVVVLLTYMLLFLPTTIWCLDKKVRYNDTLIDLSFTLIQFSPLADLFLYVFIRKGAVDKILASLCCCRMESNDISRSTVTE</sequence>
<evidence type="ECO:0000256" key="3">
    <source>
        <dbReference type="ARBA" id="ARBA00022989"/>
    </source>
</evidence>
<evidence type="ECO:0000256" key="9">
    <source>
        <dbReference type="RuleBase" id="RU000688"/>
    </source>
</evidence>
<evidence type="ECO:0000313" key="13">
    <source>
        <dbReference type="RefSeq" id="XP_018516328.1"/>
    </source>
</evidence>
<dbReference type="Pfam" id="PF00001">
    <property type="entry name" value="7tm_1"/>
    <property type="match status" value="1"/>
</dbReference>
<comment type="subcellular location">
    <subcellularLocation>
        <location evidence="1">Membrane</location>
        <topology evidence="1">Multi-pass membrane protein</topology>
    </subcellularLocation>
</comment>
<keyword evidence="5 10" id="KW-0472">Membrane</keyword>
<proteinExistence type="inferred from homology"/>
<dbReference type="PANTHER" id="PTHR24232">
    <property type="entry name" value="G-PROTEIN COUPLED RECEPTOR"/>
    <property type="match status" value="1"/>
</dbReference>
<keyword evidence="6 9" id="KW-0675">Receptor</keyword>